<proteinExistence type="inferred from homology"/>
<dbReference type="PANTHER" id="PTHR34477">
    <property type="entry name" value="UPF0213 PROTEIN YHBQ"/>
    <property type="match status" value="1"/>
</dbReference>
<sequence length="94" mass="11232">MHFVYIIHSTIDGSYYIGESSNVSQRLLLHNSKELNIGKSRLKMPWELFFVLETENRTVALKIEMHIKRMKSRKYIQDLKKYPEIGQKLLKKYS</sequence>
<name>A0A6P0UDE5_9FLAO</name>
<dbReference type="Pfam" id="PF01541">
    <property type="entry name" value="GIY-YIG"/>
    <property type="match status" value="1"/>
</dbReference>
<dbReference type="Proteomes" id="UP000468443">
    <property type="component" value="Unassembled WGS sequence"/>
</dbReference>
<comment type="caution">
    <text evidence="3">The sequence shown here is derived from an EMBL/GenBank/DDBJ whole genome shotgun (WGS) entry which is preliminary data.</text>
</comment>
<evidence type="ECO:0000313" key="4">
    <source>
        <dbReference type="Proteomes" id="UP000468443"/>
    </source>
</evidence>
<dbReference type="InterPro" id="IPR035901">
    <property type="entry name" value="GIY-YIG_endonuc_sf"/>
</dbReference>
<dbReference type="RefSeq" id="WP_163691751.1">
    <property type="nucleotide sequence ID" value="NZ_FXTW01000001.1"/>
</dbReference>
<dbReference type="SUPFAM" id="SSF82771">
    <property type="entry name" value="GIY-YIG endonuclease"/>
    <property type="match status" value="1"/>
</dbReference>
<dbReference type="InterPro" id="IPR000305">
    <property type="entry name" value="GIY-YIG_endonuc"/>
</dbReference>
<dbReference type="PANTHER" id="PTHR34477:SF1">
    <property type="entry name" value="UPF0213 PROTEIN YHBQ"/>
    <property type="match status" value="1"/>
</dbReference>
<evidence type="ECO:0000256" key="1">
    <source>
        <dbReference type="ARBA" id="ARBA00007435"/>
    </source>
</evidence>
<dbReference type="PROSITE" id="PS50164">
    <property type="entry name" value="GIY_YIG"/>
    <property type="match status" value="1"/>
</dbReference>
<dbReference type="Gene3D" id="3.40.1440.10">
    <property type="entry name" value="GIY-YIG endonuclease"/>
    <property type="match status" value="1"/>
</dbReference>
<dbReference type="AlphaFoldDB" id="A0A6P0UDE5"/>
<evidence type="ECO:0000259" key="2">
    <source>
        <dbReference type="PROSITE" id="PS50164"/>
    </source>
</evidence>
<organism evidence="3 4">
    <name type="scientific">Muriicola jejuensis</name>
    <dbReference type="NCBI Taxonomy" id="504488"/>
    <lineage>
        <taxon>Bacteria</taxon>
        <taxon>Pseudomonadati</taxon>
        <taxon>Bacteroidota</taxon>
        <taxon>Flavobacteriia</taxon>
        <taxon>Flavobacteriales</taxon>
        <taxon>Flavobacteriaceae</taxon>
        <taxon>Muriicola</taxon>
    </lineage>
</organism>
<feature type="domain" description="GIY-YIG" evidence="2">
    <location>
        <begin position="1"/>
        <end position="77"/>
    </location>
</feature>
<comment type="similarity">
    <text evidence="1">Belongs to the UPF0213 family.</text>
</comment>
<keyword evidence="4" id="KW-1185">Reference proteome</keyword>
<evidence type="ECO:0000313" key="3">
    <source>
        <dbReference type="EMBL" id="NER09708.1"/>
    </source>
</evidence>
<dbReference type="EMBL" id="JAABOP010000001">
    <property type="protein sequence ID" value="NER09708.1"/>
    <property type="molecule type" value="Genomic_DNA"/>
</dbReference>
<reference evidence="3 4" key="1">
    <citation type="submission" date="2020-01" db="EMBL/GenBank/DDBJ databases">
        <title>Muriicola jejuensis KCTC 22299.</title>
        <authorList>
            <person name="Wang G."/>
        </authorList>
    </citation>
    <scope>NUCLEOTIDE SEQUENCE [LARGE SCALE GENOMIC DNA]</scope>
    <source>
        <strain evidence="3 4">KCTC 22299</strain>
    </source>
</reference>
<gene>
    <name evidence="3" type="ORF">GWK09_04220</name>
</gene>
<dbReference type="InterPro" id="IPR050190">
    <property type="entry name" value="UPF0213_domain"/>
</dbReference>
<accession>A0A6P0UDE5</accession>
<protein>
    <submittedName>
        <fullName evidence="3">GIY-YIG nuclease family protein</fullName>
    </submittedName>
</protein>